<feature type="domain" description="Thioesterase" evidence="1">
    <location>
        <begin position="57"/>
        <end position="131"/>
    </location>
</feature>
<comment type="caution">
    <text evidence="2">The sequence shown here is derived from an EMBL/GenBank/DDBJ whole genome shotgun (WGS) entry which is preliminary data.</text>
</comment>
<dbReference type="AlphaFoldDB" id="A0A9E5MHG6"/>
<dbReference type="Gene3D" id="3.10.129.10">
    <property type="entry name" value="Hotdog Thioesterase"/>
    <property type="match status" value="1"/>
</dbReference>
<sequence>MPEEKVIDCHTLEAEGWTSLSANGFTGLAGPFWSRGEGEERAMGLLLEERHSNNHLGTVHGGVVMTFADIGLGSAVAVAMGEKRMGCVTVSLQTQFVSVARVGEFMTCQPEIVRASKQLLFIRGLIKVGDKTIASAEGIWKLLDSASD</sequence>
<dbReference type="SUPFAM" id="SSF54637">
    <property type="entry name" value="Thioesterase/thiol ester dehydrase-isomerase"/>
    <property type="match status" value="1"/>
</dbReference>
<evidence type="ECO:0000313" key="3">
    <source>
        <dbReference type="Proteomes" id="UP000787472"/>
    </source>
</evidence>
<reference evidence="2" key="1">
    <citation type="submission" date="2020-03" db="EMBL/GenBank/DDBJ databases">
        <authorList>
            <person name="Guo F."/>
        </authorList>
    </citation>
    <scope>NUCLEOTIDE SEQUENCE</scope>
    <source>
        <strain evidence="2">JCM 30134</strain>
    </source>
</reference>
<evidence type="ECO:0000313" key="2">
    <source>
        <dbReference type="EMBL" id="NHO65916.1"/>
    </source>
</evidence>
<gene>
    <name evidence="2" type="ORF">G8770_10220</name>
</gene>
<dbReference type="CDD" id="cd03443">
    <property type="entry name" value="PaaI_thioesterase"/>
    <property type="match status" value="1"/>
</dbReference>
<dbReference type="InterPro" id="IPR029069">
    <property type="entry name" value="HotDog_dom_sf"/>
</dbReference>
<dbReference type="EMBL" id="JAAONZ010000006">
    <property type="protein sequence ID" value="NHO65916.1"/>
    <property type="molecule type" value="Genomic_DNA"/>
</dbReference>
<name>A0A9E5MHG6_9GAMM</name>
<proteinExistence type="predicted"/>
<dbReference type="RefSeq" id="WP_167185771.1">
    <property type="nucleotide sequence ID" value="NZ_JAAONZ010000006.1"/>
</dbReference>
<evidence type="ECO:0000259" key="1">
    <source>
        <dbReference type="Pfam" id="PF03061"/>
    </source>
</evidence>
<keyword evidence="3" id="KW-1185">Reference proteome</keyword>
<dbReference type="Pfam" id="PF03061">
    <property type="entry name" value="4HBT"/>
    <property type="match status" value="1"/>
</dbReference>
<organism evidence="2 3">
    <name type="scientific">Pseudomaricurvus hydrocarbonicus</name>
    <dbReference type="NCBI Taxonomy" id="1470433"/>
    <lineage>
        <taxon>Bacteria</taxon>
        <taxon>Pseudomonadati</taxon>
        <taxon>Pseudomonadota</taxon>
        <taxon>Gammaproteobacteria</taxon>
        <taxon>Cellvibrionales</taxon>
        <taxon>Cellvibrionaceae</taxon>
        <taxon>Pseudomaricurvus</taxon>
    </lineage>
</organism>
<dbReference type="Proteomes" id="UP000787472">
    <property type="component" value="Unassembled WGS sequence"/>
</dbReference>
<dbReference type="GO" id="GO:0016790">
    <property type="term" value="F:thiolester hydrolase activity"/>
    <property type="evidence" value="ECO:0007669"/>
    <property type="project" value="UniProtKB-ARBA"/>
</dbReference>
<protein>
    <submittedName>
        <fullName evidence="2">PaaI family thioesterase</fullName>
    </submittedName>
</protein>
<dbReference type="InterPro" id="IPR006683">
    <property type="entry name" value="Thioestr_dom"/>
</dbReference>
<accession>A0A9E5MHG6</accession>